<sequence length="525" mass="60059">MSGGIFSPLENFYDLDNANCHPLVCFLCHEQYEHPCLLDCYHNFCASCLRGRAIDSRLTCPLCGHQSIVKGNNGLPPVDRLLKFLVDSSADCEEEVQCANCDMECKKQEMDSMYFCNTCNQPLCNKCREETHKAKMFSRHEIVSLTKRTKHIHKKCSLHEEPYIMFSTEKKSMLCINCFRDMQVESRAHCIDIETAYMQGCEKLDQAVMAVKELQTSTREAIVLLKAMIEEVRNSANEEETSINSLFSNMQVLRGWDSANKAEFLDLGYQNIHRRESPATRHANLFPFCPVQINTEYRAEFAHCLEPLLMLNPRRSVVGSGGGSSALVLIAGGQCSKTLIVPGCPPSYDKMSMSSIVRKPTMHRYISTKVLLAEGGETPFTEHCRNYENMYRTLQTEIQNLKDQVQELHRDLTKHHSLIKTEIMNEILQKSLQVDVQIASQYSSVEMMRSMFEEVSQLHDLLQLKQENSYLTTITKQIAPYVRSIAKVKERLEPRNAEVFVFKAGAHFLIIFQENSPYWQSGFFG</sequence>
<dbReference type="GO" id="GO:0055117">
    <property type="term" value="P:regulation of cardiac muscle contraction"/>
    <property type="evidence" value="ECO:0007669"/>
    <property type="project" value="TreeGrafter"/>
</dbReference>
<dbReference type="CDD" id="cd19814">
    <property type="entry name" value="Bbox1_RNF207-like"/>
    <property type="match status" value="1"/>
</dbReference>
<dbReference type="Gene3D" id="3.30.160.60">
    <property type="entry name" value="Classic Zinc Finger"/>
    <property type="match status" value="1"/>
</dbReference>
<dbReference type="AlphaFoldDB" id="A0A7M4EZI4"/>
<keyword evidence="5 7" id="KW-0863">Zinc-finger</keyword>
<keyword evidence="6" id="KW-0862">Zinc</keyword>
<proteinExistence type="predicted"/>
<dbReference type="GO" id="GO:1905026">
    <property type="term" value="P:positive regulation of membrane repolarization during ventricular cardiac muscle cell action potential"/>
    <property type="evidence" value="ECO:0007669"/>
    <property type="project" value="UniProtKB-ARBA"/>
</dbReference>
<feature type="coiled-coil region" evidence="8">
    <location>
        <begin position="384"/>
        <end position="418"/>
    </location>
</feature>
<dbReference type="CDD" id="cd16558">
    <property type="entry name" value="RING-HC_RNF207"/>
    <property type="match status" value="1"/>
</dbReference>
<evidence type="ECO:0000256" key="1">
    <source>
        <dbReference type="ARBA" id="ARBA00004496"/>
    </source>
</evidence>
<dbReference type="GO" id="GO:0008270">
    <property type="term" value="F:zinc ion binding"/>
    <property type="evidence" value="ECO:0007669"/>
    <property type="project" value="UniProtKB-KW"/>
</dbReference>
<gene>
    <name evidence="11" type="primary">RNF207</name>
</gene>
<evidence type="ECO:0000259" key="9">
    <source>
        <dbReference type="PROSITE" id="PS50089"/>
    </source>
</evidence>
<keyword evidence="3" id="KW-0963">Cytoplasm</keyword>
<evidence type="ECO:0000256" key="5">
    <source>
        <dbReference type="ARBA" id="ARBA00022771"/>
    </source>
</evidence>
<dbReference type="PANTHER" id="PTHR22635:SF0">
    <property type="entry name" value="RING FINGER PROTEIN 207"/>
    <property type="match status" value="1"/>
</dbReference>
<feature type="domain" description="RING-type" evidence="9">
    <location>
        <begin position="25"/>
        <end position="63"/>
    </location>
</feature>
<organism evidence="11 12">
    <name type="scientific">Crocodylus porosus</name>
    <name type="common">Saltwater crocodile</name>
    <name type="synonym">Estuarine crocodile</name>
    <dbReference type="NCBI Taxonomy" id="8502"/>
    <lineage>
        <taxon>Eukaryota</taxon>
        <taxon>Metazoa</taxon>
        <taxon>Chordata</taxon>
        <taxon>Craniata</taxon>
        <taxon>Vertebrata</taxon>
        <taxon>Euteleostomi</taxon>
        <taxon>Archelosauria</taxon>
        <taxon>Archosauria</taxon>
        <taxon>Crocodylia</taxon>
        <taxon>Longirostres</taxon>
        <taxon>Crocodylidae</taxon>
        <taxon>Crocodylus</taxon>
    </lineage>
</organism>
<dbReference type="InterPro" id="IPR000315">
    <property type="entry name" value="Znf_B-box"/>
</dbReference>
<dbReference type="InterPro" id="IPR001841">
    <property type="entry name" value="Znf_RING"/>
</dbReference>
<dbReference type="SMART" id="SM00184">
    <property type="entry name" value="RING"/>
    <property type="match status" value="1"/>
</dbReference>
<accession>A0A7M4EZI4</accession>
<evidence type="ECO:0000256" key="7">
    <source>
        <dbReference type="PROSITE-ProRule" id="PRU00024"/>
    </source>
</evidence>
<reference evidence="11" key="1">
    <citation type="submission" date="2025-08" db="UniProtKB">
        <authorList>
            <consortium name="Ensembl"/>
        </authorList>
    </citation>
    <scope>IDENTIFICATION</scope>
</reference>
<dbReference type="InterPro" id="IPR018957">
    <property type="entry name" value="Znf_C3HC4_RING-type"/>
</dbReference>
<dbReference type="Proteomes" id="UP000594220">
    <property type="component" value="Unplaced"/>
</dbReference>
<evidence type="ECO:0000256" key="4">
    <source>
        <dbReference type="ARBA" id="ARBA00022723"/>
    </source>
</evidence>
<dbReference type="SUPFAM" id="SSF57850">
    <property type="entry name" value="RING/U-box"/>
    <property type="match status" value="1"/>
</dbReference>
<keyword evidence="8" id="KW-0175">Coiled coil</keyword>
<dbReference type="GO" id="GO:0044325">
    <property type="term" value="F:transmembrane transporter binding"/>
    <property type="evidence" value="ECO:0007669"/>
    <property type="project" value="TreeGrafter"/>
</dbReference>
<reference evidence="11" key="2">
    <citation type="submission" date="2025-09" db="UniProtKB">
        <authorList>
            <consortium name="Ensembl"/>
        </authorList>
    </citation>
    <scope>IDENTIFICATION</scope>
</reference>
<dbReference type="PROSITE" id="PS50119">
    <property type="entry name" value="ZF_BBOX"/>
    <property type="match status" value="1"/>
</dbReference>
<dbReference type="InterPro" id="IPR013083">
    <property type="entry name" value="Znf_RING/FYVE/PHD"/>
</dbReference>
<dbReference type="Gene3D" id="1.20.58.1540">
    <property type="entry name" value="Actin interacting protein 3, C-terminal domain"/>
    <property type="match status" value="1"/>
</dbReference>
<dbReference type="GO" id="GO:1901207">
    <property type="term" value="P:regulation of heart looping"/>
    <property type="evidence" value="ECO:0007669"/>
    <property type="project" value="TreeGrafter"/>
</dbReference>
<comment type="subcellular location">
    <subcellularLocation>
        <location evidence="1">Cytoplasm</location>
    </subcellularLocation>
</comment>
<dbReference type="Pfam" id="PF00097">
    <property type="entry name" value="zf-C3HC4"/>
    <property type="match status" value="1"/>
</dbReference>
<dbReference type="GO" id="GO:0030544">
    <property type="term" value="F:Hsp70 protein binding"/>
    <property type="evidence" value="ECO:0007669"/>
    <property type="project" value="InterPro"/>
</dbReference>
<dbReference type="InterPro" id="IPR017907">
    <property type="entry name" value="Znf_RING_CS"/>
</dbReference>
<dbReference type="PANTHER" id="PTHR22635">
    <property type="entry name" value="RING FINGER PROTEIN 207"/>
    <property type="match status" value="1"/>
</dbReference>
<dbReference type="PROSITE" id="PS50089">
    <property type="entry name" value="ZF_RING_2"/>
    <property type="match status" value="1"/>
</dbReference>
<dbReference type="PROSITE" id="PS00518">
    <property type="entry name" value="ZF_RING_1"/>
    <property type="match status" value="1"/>
</dbReference>
<protein>
    <recommendedName>
        <fullName evidence="2">RING finger protein 207</fullName>
    </recommendedName>
</protein>
<evidence type="ECO:0000256" key="2">
    <source>
        <dbReference type="ARBA" id="ARBA00021526"/>
    </source>
</evidence>
<dbReference type="SMART" id="SM00336">
    <property type="entry name" value="BBOX"/>
    <property type="match status" value="1"/>
</dbReference>
<dbReference type="GeneTree" id="ENSGT00510000048612"/>
<feature type="domain" description="B box-type" evidence="10">
    <location>
        <begin position="93"/>
        <end position="145"/>
    </location>
</feature>
<evidence type="ECO:0000256" key="6">
    <source>
        <dbReference type="ARBA" id="ARBA00022833"/>
    </source>
</evidence>
<evidence type="ECO:0000256" key="3">
    <source>
        <dbReference type="ARBA" id="ARBA00022490"/>
    </source>
</evidence>
<evidence type="ECO:0000313" key="12">
    <source>
        <dbReference type="Proteomes" id="UP000594220"/>
    </source>
</evidence>
<keyword evidence="4" id="KW-0479">Metal-binding</keyword>
<evidence type="ECO:0000256" key="8">
    <source>
        <dbReference type="SAM" id="Coils"/>
    </source>
</evidence>
<dbReference type="FunFam" id="3.30.40.10:FF:000478">
    <property type="entry name" value="Ring finger protein 207"/>
    <property type="match status" value="1"/>
</dbReference>
<dbReference type="InterPro" id="IPR039320">
    <property type="entry name" value="RNF207"/>
</dbReference>
<dbReference type="Gene3D" id="3.30.40.10">
    <property type="entry name" value="Zinc/RING finger domain, C3HC4 (zinc finger)"/>
    <property type="match status" value="1"/>
</dbReference>
<evidence type="ECO:0000259" key="10">
    <source>
        <dbReference type="PROSITE" id="PS50119"/>
    </source>
</evidence>
<dbReference type="GO" id="GO:0048471">
    <property type="term" value="C:perinuclear region of cytoplasm"/>
    <property type="evidence" value="ECO:0007669"/>
    <property type="project" value="TreeGrafter"/>
</dbReference>
<dbReference type="Ensembl" id="ENSCPRT00005019132.1">
    <property type="protein sequence ID" value="ENSCPRP00005016336.1"/>
    <property type="gene ID" value="ENSCPRG00005011387.1"/>
</dbReference>
<evidence type="ECO:0000313" key="11">
    <source>
        <dbReference type="Ensembl" id="ENSCPRP00005016336.1"/>
    </source>
</evidence>
<name>A0A7M4EZI4_CROPO</name>
<keyword evidence="12" id="KW-1185">Reference proteome</keyword>